<sequence length="85" mass="9073">MVLADKSAYIPADINLTGAGKNDSSNFDLDDVDFFSRPATAPVAVPPKSVVTPVVVPPPPKSPQVKLPIVYKKATTYQKTYAGQK</sequence>
<protein>
    <submittedName>
        <fullName evidence="2">DM5 domain-containing protein</fullName>
    </submittedName>
</protein>
<evidence type="ECO:0000313" key="1">
    <source>
        <dbReference type="Proteomes" id="UP000095286"/>
    </source>
</evidence>
<dbReference type="WBParaSite" id="RSKR_0001161200.1">
    <property type="protein sequence ID" value="RSKR_0001161200.1"/>
    <property type="gene ID" value="RSKR_0001161200"/>
</dbReference>
<reference evidence="2" key="1">
    <citation type="submission" date="2016-11" db="UniProtKB">
        <authorList>
            <consortium name="WormBaseParasite"/>
        </authorList>
    </citation>
    <scope>IDENTIFICATION</scope>
    <source>
        <strain evidence="2">KR3021</strain>
    </source>
</reference>
<name>A0AC35UI26_9BILA</name>
<evidence type="ECO:0000313" key="2">
    <source>
        <dbReference type="WBParaSite" id="RSKR_0001161200.1"/>
    </source>
</evidence>
<accession>A0AC35UI26</accession>
<dbReference type="Proteomes" id="UP000095286">
    <property type="component" value="Unplaced"/>
</dbReference>
<proteinExistence type="predicted"/>
<organism evidence="1 2">
    <name type="scientific">Rhabditophanes sp. KR3021</name>
    <dbReference type="NCBI Taxonomy" id="114890"/>
    <lineage>
        <taxon>Eukaryota</taxon>
        <taxon>Metazoa</taxon>
        <taxon>Ecdysozoa</taxon>
        <taxon>Nematoda</taxon>
        <taxon>Chromadorea</taxon>
        <taxon>Rhabditida</taxon>
        <taxon>Tylenchina</taxon>
        <taxon>Panagrolaimomorpha</taxon>
        <taxon>Strongyloidoidea</taxon>
        <taxon>Alloionematidae</taxon>
        <taxon>Rhabditophanes</taxon>
    </lineage>
</organism>